<accession>A0ABT2ZS46</accession>
<dbReference type="InterPro" id="IPR024408">
    <property type="entry name" value="Muramidase"/>
</dbReference>
<name>A0ABT2ZS46_9RHOB</name>
<feature type="domain" description="Peptidoglycan binding-like" evidence="1">
    <location>
        <begin position="216"/>
        <end position="270"/>
    </location>
</feature>
<gene>
    <name evidence="3" type="ORF">OEZ71_16205</name>
</gene>
<evidence type="ECO:0000313" key="4">
    <source>
        <dbReference type="Proteomes" id="UP001652564"/>
    </source>
</evidence>
<evidence type="ECO:0000259" key="1">
    <source>
        <dbReference type="Pfam" id="PF01471"/>
    </source>
</evidence>
<feature type="domain" description="N-acetylmuramidase" evidence="2">
    <location>
        <begin position="21"/>
        <end position="194"/>
    </location>
</feature>
<dbReference type="InterPro" id="IPR002477">
    <property type="entry name" value="Peptidoglycan-bd-like"/>
</dbReference>
<reference evidence="3 4" key="1">
    <citation type="submission" date="2022-10" db="EMBL/GenBank/DDBJ databases">
        <title>Defluviimonas sp. nov., isolated from ocean surface sediments.</title>
        <authorList>
            <person name="He W."/>
            <person name="Wang L."/>
            <person name="Zhang D.-F."/>
        </authorList>
    </citation>
    <scope>NUCLEOTIDE SEQUENCE [LARGE SCALE GENOMIC DNA]</scope>
    <source>
        <strain evidence="3 4">WL0050</strain>
    </source>
</reference>
<sequence length="281" mass="30605">MTSLNDVMGKVATVAQAEGIEPAALRTVVDVESGGRAFTTIDGKDMPLILYEYHVFYRYPGLTDAQRSEAVNRGLAARHWGDLPYAKSQQARYNQLSRAAAINEQAAYAACSWGVGQVLGENADWLGFGTPKALATRAMEGIEGQLAVMLAFIQKKKLRDELATHDWRGFARVYNGPGQVEHYSKLMRRAYKKYSGQNSVSPEDVDPVSLRVGMKNDRVADLQRMLRGQGFHLLVDGDFGPATLRVVKEFQAEQGLTVDGIAGPATLARLEALSGVGAAVE</sequence>
<dbReference type="Pfam" id="PF01471">
    <property type="entry name" value="PG_binding_1"/>
    <property type="match status" value="1"/>
</dbReference>
<evidence type="ECO:0000313" key="3">
    <source>
        <dbReference type="EMBL" id="MCV2873843.1"/>
    </source>
</evidence>
<dbReference type="RefSeq" id="WP_263741071.1">
    <property type="nucleotide sequence ID" value="NZ_JAOWKZ010000004.1"/>
</dbReference>
<dbReference type="Gene3D" id="1.10.101.10">
    <property type="entry name" value="PGBD-like superfamily/PGBD"/>
    <property type="match status" value="1"/>
</dbReference>
<comment type="caution">
    <text evidence="3">The sequence shown here is derived from an EMBL/GenBank/DDBJ whole genome shotgun (WGS) entry which is preliminary data.</text>
</comment>
<organism evidence="3 4">
    <name type="scientific">Albidovulum litorale</name>
    <dbReference type="NCBI Taxonomy" id="2984134"/>
    <lineage>
        <taxon>Bacteria</taxon>
        <taxon>Pseudomonadati</taxon>
        <taxon>Pseudomonadota</taxon>
        <taxon>Alphaproteobacteria</taxon>
        <taxon>Rhodobacterales</taxon>
        <taxon>Paracoccaceae</taxon>
        <taxon>Albidovulum</taxon>
    </lineage>
</organism>
<keyword evidence="4" id="KW-1185">Reference proteome</keyword>
<dbReference type="InterPro" id="IPR036365">
    <property type="entry name" value="PGBD-like_sf"/>
</dbReference>
<dbReference type="Proteomes" id="UP001652564">
    <property type="component" value="Unassembled WGS sequence"/>
</dbReference>
<dbReference type="Pfam" id="PF11860">
    <property type="entry name" value="Muramidase"/>
    <property type="match status" value="1"/>
</dbReference>
<dbReference type="EMBL" id="JAOWKZ010000004">
    <property type="protein sequence ID" value="MCV2873843.1"/>
    <property type="molecule type" value="Genomic_DNA"/>
</dbReference>
<protein>
    <submittedName>
        <fullName evidence="3">N-acetylmuramidase domain-containing protein</fullName>
    </submittedName>
</protein>
<proteinExistence type="predicted"/>
<dbReference type="InterPro" id="IPR036366">
    <property type="entry name" value="PGBDSf"/>
</dbReference>
<evidence type="ECO:0000259" key="2">
    <source>
        <dbReference type="Pfam" id="PF11860"/>
    </source>
</evidence>
<dbReference type="SUPFAM" id="SSF47090">
    <property type="entry name" value="PGBD-like"/>
    <property type="match status" value="1"/>
</dbReference>